<comment type="similarity">
    <text evidence="2 7">Belongs to the NDUFAF7 family.</text>
</comment>
<evidence type="ECO:0000256" key="4">
    <source>
        <dbReference type="ARBA" id="ARBA00022679"/>
    </source>
</evidence>
<dbReference type="PANTHER" id="PTHR12049">
    <property type="entry name" value="PROTEIN ARGININE METHYLTRANSFERASE NDUFAF7, MITOCHONDRIAL"/>
    <property type="match status" value="1"/>
</dbReference>
<dbReference type="GO" id="GO:0005739">
    <property type="term" value="C:mitochondrion"/>
    <property type="evidence" value="ECO:0007669"/>
    <property type="project" value="UniProtKB-SubCell"/>
</dbReference>
<keyword evidence="5 7" id="KW-0496">Mitochondrion</keyword>
<accession>A0AAV7FLX2</accession>
<comment type="subcellular location">
    <subcellularLocation>
        <location evidence="1 7">Mitochondrion</location>
    </subcellularLocation>
</comment>
<evidence type="ECO:0000256" key="2">
    <source>
        <dbReference type="ARBA" id="ARBA00005891"/>
    </source>
</evidence>
<comment type="catalytic activity">
    <reaction evidence="6 7">
        <text>L-arginyl-[protein] + 2 S-adenosyl-L-methionine = N(omega),N(omega)'-dimethyl-L-arginyl-[protein] + 2 S-adenosyl-L-homocysteine + 2 H(+)</text>
        <dbReference type="Rhea" id="RHEA:48108"/>
        <dbReference type="Rhea" id="RHEA-COMP:10532"/>
        <dbReference type="Rhea" id="RHEA-COMP:11992"/>
        <dbReference type="ChEBI" id="CHEBI:15378"/>
        <dbReference type="ChEBI" id="CHEBI:29965"/>
        <dbReference type="ChEBI" id="CHEBI:57856"/>
        <dbReference type="ChEBI" id="CHEBI:59789"/>
        <dbReference type="ChEBI" id="CHEBI:88221"/>
        <dbReference type="EC" id="2.1.1.320"/>
    </reaction>
</comment>
<evidence type="ECO:0000256" key="3">
    <source>
        <dbReference type="ARBA" id="ARBA00022603"/>
    </source>
</evidence>
<name>A0AAV7FLX2_DENCH</name>
<evidence type="ECO:0000256" key="8">
    <source>
        <dbReference type="SAM" id="SignalP"/>
    </source>
</evidence>
<dbReference type="Proteomes" id="UP000775213">
    <property type="component" value="Unassembled WGS sequence"/>
</dbReference>
<evidence type="ECO:0000256" key="7">
    <source>
        <dbReference type="RuleBase" id="RU364114"/>
    </source>
</evidence>
<dbReference type="EC" id="2.1.1.320" evidence="7"/>
<gene>
    <name evidence="9" type="ORF">IEQ34_021457</name>
</gene>
<comment type="caution">
    <text evidence="9">The sequence shown here is derived from an EMBL/GenBank/DDBJ whole genome shotgun (WGS) entry which is preliminary data.</text>
</comment>
<keyword evidence="8" id="KW-0732">Signal</keyword>
<reference evidence="9 10" key="1">
    <citation type="journal article" date="2021" name="Hortic Res">
        <title>Chromosome-scale assembly of the Dendrobium chrysotoxum genome enhances the understanding of orchid evolution.</title>
        <authorList>
            <person name="Zhang Y."/>
            <person name="Zhang G.Q."/>
            <person name="Zhang D."/>
            <person name="Liu X.D."/>
            <person name="Xu X.Y."/>
            <person name="Sun W.H."/>
            <person name="Yu X."/>
            <person name="Zhu X."/>
            <person name="Wang Z.W."/>
            <person name="Zhao X."/>
            <person name="Zhong W.Y."/>
            <person name="Chen H."/>
            <person name="Yin W.L."/>
            <person name="Huang T."/>
            <person name="Niu S.C."/>
            <person name="Liu Z.J."/>
        </authorList>
    </citation>
    <scope>NUCLEOTIDE SEQUENCE [LARGE SCALE GENOMIC DNA]</scope>
    <source>
        <strain evidence="9">Lindl</strain>
    </source>
</reference>
<proteinExistence type="inferred from homology"/>
<dbReference type="Gene3D" id="3.40.50.12710">
    <property type="match status" value="1"/>
</dbReference>
<dbReference type="InterPro" id="IPR003788">
    <property type="entry name" value="NDUFAF7"/>
</dbReference>
<evidence type="ECO:0000313" key="10">
    <source>
        <dbReference type="Proteomes" id="UP000775213"/>
    </source>
</evidence>
<dbReference type="InterPro" id="IPR038375">
    <property type="entry name" value="NDUFAF7_sf"/>
</dbReference>
<keyword evidence="3 7" id="KW-0489">Methyltransferase</keyword>
<evidence type="ECO:0000313" key="9">
    <source>
        <dbReference type="EMBL" id="KAH0450765.1"/>
    </source>
</evidence>
<protein>
    <recommendedName>
        <fullName evidence="7">Protein arginine methyltransferase NDUFAF7</fullName>
        <ecNumber evidence="7">2.1.1.320</ecNumber>
    </recommendedName>
</protein>
<dbReference type="GO" id="GO:0032259">
    <property type="term" value="P:methylation"/>
    <property type="evidence" value="ECO:0007669"/>
    <property type="project" value="UniProtKB-KW"/>
</dbReference>
<evidence type="ECO:0000256" key="6">
    <source>
        <dbReference type="ARBA" id="ARBA00048612"/>
    </source>
</evidence>
<keyword evidence="4 7" id="KW-0808">Transferase</keyword>
<sequence length="178" mass="20009">MVLRLGLRLYLPASHATEICCQFRIQCLPVAFFSTGFAGDKPLLVRDFIRAALYDSKHGYFSKPSGPVGVLEKSIRFSQIQGREAYLQYLDTIYKQHDVAWFTPVELFKPWYAHAIAEAILRTSNLSVPLKMLDRSTGPASPYRAGSRVIEAEKFRVPLVPLKPQSPKALIRKDLGGV</sequence>
<comment type="function">
    <text evidence="7">Arginine methyltransferase involved in the assembly or stability of mitochondrial NADH:ubiquinone oxidoreductase complex (complex I).</text>
</comment>
<evidence type="ECO:0000256" key="1">
    <source>
        <dbReference type="ARBA" id="ARBA00004173"/>
    </source>
</evidence>
<dbReference type="GO" id="GO:0035243">
    <property type="term" value="F:protein-arginine omega-N symmetric methyltransferase activity"/>
    <property type="evidence" value="ECO:0007669"/>
    <property type="project" value="UniProtKB-EC"/>
</dbReference>
<evidence type="ECO:0000256" key="5">
    <source>
        <dbReference type="ARBA" id="ARBA00023128"/>
    </source>
</evidence>
<dbReference type="AlphaFoldDB" id="A0AAV7FLX2"/>
<dbReference type="PANTHER" id="PTHR12049:SF5">
    <property type="entry name" value="PROTEIN ARGININE METHYLTRANSFERASE NDUFAF7 HOMOLOG, MITOCHONDRIAL"/>
    <property type="match status" value="1"/>
</dbReference>
<dbReference type="EMBL" id="JAGFBR010000018">
    <property type="protein sequence ID" value="KAH0450765.1"/>
    <property type="molecule type" value="Genomic_DNA"/>
</dbReference>
<organism evidence="9 10">
    <name type="scientific">Dendrobium chrysotoxum</name>
    <name type="common">Orchid</name>
    <dbReference type="NCBI Taxonomy" id="161865"/>
    <lineage>
        <taxon>Eukaryota</taxon>
        <taxon>Viridiplantae</taxon>
        <taxon>Streptophyta</taxon>
        <taxon>Embryophyta</taxon>
        <taxon>Tracheophyta</taxon>
        <taxon>Spermatophyta</taxon>
        <taxon>Magnoliopsida</taxon>
        <taxon>Liliopsida</taxon>
        <taxon>Asparagales</taxon>
        <taxon>Orchidaceae</taxon>
        <taxon>Epidendroideae</taxon>
        <taxon>Malaxideae</taxon>
        <taxon>Dendrobiinae</taxon>
        <taxon>Dendrobium</taxon>
    </lineage>
</organism>
<feature type="chain" id="PRO_5043484993" description="Protein arginine methyltransferase NDUFAF7" evidence="8">
    <location>
        <begin position="17"/>
        <end position="178"/>
    </location>
</feature>
<keyword evidence="10" id="KW-1185">Reference proteome</keyword>
<feature type="signal peptide" evidence="8">
    <location>
        <begin position="1"/>
        <end position="16"/>
    </location>
</feature>